<keyword evidence="13" id="KW-1185">Reference proteome</keyword>
<keyword evidence="6 7" id="KW-0472">Membrane</keyword>
<accession>A0A6A6VS08</accession>
<comment type="subcellular location">
    <subcellularLocation>
        <location evidence="1">Membrane</location>
        <topology evidence="1">Multi-pass membrane protein</topology>
    </subcellularLocation>
</comment>
<dbReference type="Proteomes" id="UP000799440">
    <property type="component" value="Unassembled WGS sequence"/>
</dbReference>
<evidence type="ECO:0000259" key="10">
    <source>
        <dbReference type="Pfam" id="PF13967"/>
    </source>
</evidence>
<evidence type="ECO:0000256" key="6">
    <source>
        <dbReference type="ARBA" id="ARBA00023136"/>
    </source>
</evidence>
<dbReference type="Pfam" id="PF14703">
    <property type="entry name" value="PHM7_cyt"/>
    <property type="match status" value="1"/>
</dbReference>
<evidence type="ECO:0000256" key="1">
    <source>
        <dbReference type="ARBA" id="ARBA00004141"/>
    </source>
</evidence>
<feature type="transmembrane region" description="Helical" evidence="7">
    <location>
        <begin position="107"/>
        <end position="126"/>
    </location>
</feature>
<dbReference type="PANTHER" id="PTHR13018">
    <property type="entry name" value="PROBABLE MEMBRANE PROTEIN DUF221-RELATED"/>
    <property type="match status" value="1"/>
</dbReference>
<evidence type="ECO:0000313" key="12">
    <source>
        <dbReference type="EMBL" id="KAF2752051.1"/>
    </source>
</evidence>
<feature type="domain" description="CSC1/OSCA1-like cytosolic" evidence="11">
    <location>
        <begin position="198"/>
        <end position="384"/>
    </location>
</feature>
<keyword evidence="4 7" id="KW-0812">Transmembrane</keyword>
<feature type="transmembrane region" description="Helical" evidence="7">
    <location>
        <begin position="154"/>
        <end position="173"/>
    </location>
</feature>
<dbReference type="Pfam" id="PF13967">
    <property type="entry name" value="RSN1_TM"/>
    <property type="match status" value="1"/>
</dbReference>
<reference evidence="12" key="1">
    <citation type="journal article" date="2020" name="Stud. Mycol.">
        <title>101 Dothideomycetes genomes: a test case for predicting lifestyles and emergence of pathogens.</title>
        <authorList>
            <person name="Haridas S."/>
            <person name="Albert R."/>
            <person name="Binder M."/>
            <person name="Bloem J."/>
            <person name="Labutti K."/>
            <person name="Salamov A."/>
            <person name="Andreopoulos B."/>
            <person name="Baker S."/>
            <person name="Barry K."/>
            <person name="Bills G."/>
            <person name="Bluhm B."/>
            <person name="Cannon C."/>
            <person name="Castanera R."/>
            <person name="Culley D."/>
            <person name="Daum C."/>
            <person name="Ezra D."/>
            <person name="Gonzalez J."/>
            <person name="Henrissat B."/>
            <person name="Kuo A."/>
            <person name="Liang C."/>
            <person name="Lipzen A."/>
            <person name="Lutzoni F."/>
            <person name="Magnuson J."/>
            <person name="Mondo S."/>
            <person name="Nolan M."/>
            <person name="Ohm R."/>
            <person name="Pangilinan J."/>
            <person name="Park H.-J."/>
            <person name="Ramirez L."/>
            <person name="Alfaro M."/>
            <person name="Sun H."/>
            <person name="Tritt A."/>
            <person name="Yoshinaga Y."/>
            <person name="Zwiers L.-H."/>
            <person name="Turgeon B."/>
            <person name="Goodwin S."/>
            <person name="Spatafora J."/>
            <person name="Crous P."/>
            <person name="Grigoriev I."/>
        </authorList>
    </citation>
    <scope>NUCLEOTIDE SEQUENCE</scope>
    <source>
        <strain evidence="12">CBS 119925</strain>
    </source>
</reference>
<evidence type="ECO:0000256" key="4">
    <source>
        <dbReference type="ARBA" id="ARBA00022692"/>
    </source>
</evidence>
<keyword evidence="5 7" id="KW-1133">Transmembrane helix</keyword>
<feature type="transmembrane region" description="Helical" evidence="7">
    <location>
        <begin position="681"/>
        <end position="702"/>
    </location>
</feature>
<keyword evidence="3" id="KW-0813">Transport</keyword>
<organism evidence="12 13">
    <name type="scientific">Sporormia fimetaria CBS 119925</name>
    <dbReference type="NCBI Taxonomy" id="1340428"/>
    <lineage>
        <taxon>Eukaryota</taxon>
        <taxon>Fungi</taxon>
        <taxon>Dikarya</taxon>
        <taxon>Ascomycota</taxon>
        <taxon>Pezizomycotina</taxon>
        <taxon>Dothideomycetes</taxon>
        <taxon>Pleosporomycetidae</taxon>
        <taxon>Pleosporales</taxon>
        <taxon>Sporormiaceae</taxon>
        <taxon>Sporormia</taxon>
    </lineage>
</organism>
<evidence type="ECO:0000259" key="11">
    <source>
        <dbReference type="Pfam" id="PF14703"/>
    </source>
</evidence>
<dbReference type="InterPro" id="IPR003864">
    <property type="entry name" value="CSC1/OSCA1-like_7TM"/>
</dbReference>
<dbReference type="GO" id="GO:0005886">
    <property type="term" value="C:plasma membrane"/>
    <property type="evidence" value="ECO:0007669"/>
    <property type="project" value="TreeGrafter"/>
</dbReference>
<evidence type="ECO:0000256" key="7">
    <source>
        <dbReference type="SAM" id="Phobius"/>
    </source>
</evidence>
<feature type="domain" description="CSC1/OSCA1-like N-terminal transmembrane" evidence="10">
    <location>
        <begin position="27"/>
        <end position="175"/>
    </location>
</feature>
<evidence type="ECO:0000313" key="13">
    <source>
        <dbReference type="Proteomes" id="UP000799440"/>
    </source>
</evidence>
<dbReference type="InterPro" id="IPR045122">
    <property type="entry name" value="Csc1-like"/>
</dbReference>
<dbReference type="InterPro" id="IPR027815">
    <property type="entry name" value="CSC1/OSCA1-like_cyt"/>
</dbReference>
<feature type="transmembrane region" description="Helical" evidence="7">
    <location>
        <begin position="524"/>
        <end position="547"/>
    </location>
</feature>
<comment type="similarity">
    <text evidence="2">Belongs to the CSC1 (TC 1.A.17) family.</text>
</comment>
<evidence type="ECO:0000259" key="9">
    <source>
        <dbReference type="Pfam" id="PF12621"/>
    </source>
</evidence>
<evidence type="ECO:0000256" key="3">
    <source>
        <dbReference type="ARBA" id="ARBA00022448"/>
    </source>
</evidence>
<proteinExistence type="inferred from homology"/>
<feature type="transmembrane region" description="Helical" evidence="7">
    <location>
        <begin position="398"/>
        <end position="423"/>
    </location>
</feature>
<dbReference type="Pfam" id="PF12621">
    <property type="entry name" value="PHM7_ext"/>
    <property type="match status" value="1"/>
</dbReference>
<feature type="transmembrane region" description="Helical" evidence="7">
    <location>
        <begin position="489"/>
        <end position="512"/>
    </location>
</feature>
<name>A0A6A6VS08_9PLEO</name>
<dbReference type="GO" id="GO:0005227">
    <property type="term" value="F:calcium-activated cation channel activity"/>
    <property type="evidence" value="ECO:0007669"/>
    <property type="project" value="InterPro"/>
</dbReference>
<evidence type="ECO:0000259" key="8">
    <source>
        <dbReference type="Pfam" id="PF02714"/>
    </source>
</evidence>
<dbReference type="OrthoDB" id="1076608at2759"/>
<feature type="transmembrane region" description="Helical" evidence="7">
    <location>
        <begin position="443"/>
        <end position="468"/>
    </location>
</feature>
<gene>
    <name evidence="12" type="ORF">M011DRAFT_463537</name>
</gene>
<dbReference type="InterPro" id="IPR022257">
    <property type="entry name" value="PHM7_ext"/>
</dbReference>
<feature type="domain" description="10TM putative phosphate transporter extracellular tail" evidence="9">
    <location>
        <begin position="764"/>
        <end position="858"/>
    </location>
</feature>
<protein>
    <submittedName>
        <fullName evidence="12">DUF221-domain-containing protein</fullName>
    </submittedName>
</protein>
<feature type="transmembrane region" description="Helical" evidence="7">
    <location>
        <begin position="649"/>
        <end position="674"/>
    </location>
</feature>
<dbReference type="Pfam" id="PF02714">
    <property type="entry name" value="RSN1_7TM"/>
    <property type="match status" value="1"/>
</dbReference>
<dbReference type="PANTHER" id="PTHR13018:SF26">
    <property type="entry name" value="DOMAIN PROTEIN, PUTATIVE (AFU_ORTHOLOGUE AFUA_5G10920)-RELATED"/>
    <property type="match status" value="1"/>
</dbReference>
<feature type="transmembrane region" description="Helical" evidence="7">
    <location>
        <begin position="27"/>
        <end position="48"/>
    </location>
</feature>
<evidence type="ECO:0000256" key="2">
    <source>
        <dbReference type="ARBA" id="ARBA00007779"/>
    </source>
</evidence>
<dbReference type="InterPro" id="IPR032880">
    <property type="entry name" value="CSC1/OSCA1-like_N"/>
</dbReference>
<dbReference type="EMBL" id="MU006561">
    <property type="protein sequence ID" value="KAF2752051.1"/>
    <property type="molecule type" value="Genomic_DNA"/>
</dbReference>
<dbReference type="AlphaFoldDB" id="A0A6A6VS08"/>
<evidence type="ECO:0000256" key="5">
    <source>
        <dbReference type="ARBA" id="ARBA00022989"/>
    </source>
</evidence>
<sequence length="873" mass="98184">MAPEENMSFGVWLAQKKPQPSASLTSILSAFVPTWLSAMLFVAVFVLIRHRFPKIYSPRTFMGTIKEKDRTPAPRRSYFDWFHALRNTPDKFTLYHQSLDSYLYLRFLRTLIFICVVGCCLTWPILLPLNANGGGAATELDKLTIGNVSDGKKLYGHAIISCIFFSFVMFTVARERLWLIGLRQAWNTSKWNAKRLSSRTVLFLSAPREALDEGNLQRIFGQDAVRIWPATSVDKLQALVSERDSKIEQLESAEMSLVLAVNKKGRQGRGKSVARNGAETTYDSLPDGLKRAMRPTHRLKTSPVGKVVDSIDYLRDGVKEKDIAVENERASYQPREIQGSAAVFVEFRTLAAAQTAYQQVTSFGVMALTPRYTGVLPGEVIWKNLTLPPARRLSQDGVATALVVATIIFWFIPIAIVGAISNVSYLAENVKWLSFLNELPDVVMGLLTGLVPPLLISLLTTYVANIFRYIFKKFGEPTNTSAELRVLKWFYVFQVIHVFLVTAIASGSAAAIPQIAKKASEDPASIPIILANNLPTSANFFLTYFIVQGLTKSSDNLLNYSDLLSYLFYDRFFNKTPRQKYKAFTSLRGISWGKVFPKYTNFVIIAIAYSSIAPLVLGFAAAGLAMFYFSYRYMLLFTVQPKLDTKGHAYALSLQQILTGVYIAELSLTGLFSLRKATGPSIIMGVLLILTILYNIIMNRYLGPLETYLPANIAISADRSDEQTPLLASAERGEADRDDAVSHLHRIGHQARIPEQVLDPLARFFQPHIFASYTALKKWLEDDDGFSALEEDEDELDEEMMEKAYLHPALKSSRPVIWLARDEMGVSRVEVRENEEIGLRCTDHGAWVDGEGMVRWSEEDFGEVPVFRREVRW</sequence>
<feature type="domain" description="CSC1/OSCA1-like 7TM region" evidence="8">
    <location>
        <begin position="398"/>
        <end position="672"/>
    </location>
</feature>
<feature type="transmembrane region" description="Helical" evidence="7">
    <location>
        <begin position="602"/>
        <end position="629"/>
    </location>
</feature>